<accession>A0AAV2LFC9</accession>
<evidence type="ECO:0000313" key="1">
    <source>
        <dbReference type="EMBL" id="CAL1600856.1"/>
    </source>
</evidence>
<dbReference type="EMBL" id="OZ035825">
    <property type="protein sequence ID" value="CAL1600856.1"/>
    <property type="molecule type" value="Genomic_DNA"/>
</dbReference>
<gene>
    <name evidence="1" type="ORF">KC01_LOCUS28927</name>
</gene>
<proteinExistence type="predicted"/>
<sequence>MCEKDTAKEMVELQENPGFLLVNFIALVPGEFFVRQEGDFTGCSASHGRTQEYAAPEVLPGRHGQKALSLGVPLRLLRDHHTSQRPRR</sequence>
<dbReference type="Proteomes" id="UP001497482">
    <property type="component" value="Chromosome 3"/>
</dbReference>
<organism evidence="1 2">
    <name type="scientific">Knipowitschia caucasica</name>
    <name type="common">Caucasian dwarf goby</name>
    <name type="synonym">Pomatoschistus caucasicus</name>
    <dbReference type="NCBI Taxonomy" id="637954"/>
    <lineage>
        <taxon>Eukaryota</taxon>
        <taxon>Metazoa</taxon>
        <taxon>Chordata</taxon>
        <taxon>Craniata</taxon>
        <taxon>Vertebrata</taxon>
        <taxon>Euteleostomi</taxon>
        <taxon>Actinopterygii</taxon>
        <taxon>Neopterygii</taxon>
        <taxon>Teleostei</taxon>
        <taxon>Neoteleostei</taxon>
        <taxon>Acanthomorphata</taxon>
        <taxon>Gobiaria</taxon>
        <taxon>Gobiiformes</taxon>
        <taxon>Gobioidei</taxon>
        <taxon>Gobiidae</taxon>
        <taxon>Gobiinae</taxon>
        <taxon>Knipowitschia</taxon>
    </lineage>
</organism>
<evidence type="ECO:0000313" key="2">
    <source>
        <dbReference type="Proteomes" id="UP001497482"/>
    </source>
</evidence>
<protein>
    <submittedName>
        <fullName evidence="1">Uncharacterized protein</fullName>
    </submittedName>
</protein>
<dbReference type="AlphaFoldDB" id="A0AAV2LFC9"/>
<keyword evidence="2" id="KW-1185">Reference proteome</keyword>
<name>A0AAV2LFC9_KNICA</name>
<reference evidence="1 2" key="1">
    <citation type="submission" date="2024-04" db="EMBL/GenBank/DDBJ databases">
        <authorList>
            <person name="Waldvogel A.-M."/>
            <person name="Schoenle A."/>
        </authorList>
    </citation>
    <scope>NUCLEOTIDE SEQUENCE [LARGE SCALE GENOMIC DNA]</scope>
</reference>